<name>U2XMT7_9PROT</name>
<dbReference type="EMBL" id="AWXE01000004">
    <property type="protein sequence ID" value="ERL46437.1"/>
    <property type="molecule type" value="Genomic_DNA"/>
</dbReference>
<dbReference type="STRING" id="1397666.RS24_01435"/>
<dbReference type="RefSeq" id="WP_021777415.1">
    <property type="nucleotide sequence ID" value="NZ_AWXE01000004.1"/>
</dbReference>
<keyword evidence="11 13" id="KW-0560">Oxidoreductase</keyword>
<evidence type="ECO:0000256" key="7">
    <source>
        <dbReference type="ARBA" id="ARBA00031011"/>
    </source>
</evidence>
<evidence type="ECO:0000256" key="9">
    <source>
        <dbReference type="ARBA" id="ARBA00047725"/>
    </source>
</evidence>
<accession>U2XMT7</accession>
<keyword evidence="11" id="KW-0408">Iron</keyword>
<keyword evidence="6" id="KW-0266">Ethylene biosynthesis</keyword>
<dbReference type="InterPro" id="IPR026992">
    <property type="entry name" value="DIOX_N"/>
</dbReference>
<dbReference type="GO" id="GO:0102276">
    <property type="term" value="F:2-oxoglutarate oxygenase/decarboxylase (ethylene-forming) activity"/>
    <property type="evidence" value="ECO:0007669"/>
    <property type="project" value="UniProtKB-EC"/>
</dbReference>
<dbReference type="InterPro" id="IPR027443">
    <property type="entry name" value="IPNS-like_sf"/>
</dbReference>
<keyword evidence="11" id="KW-0479">Metal-binding</keyword>
<dbReference type="InterPro" id="IPR005123">
    <property type="entry name" value="Oxoglu/Fe-dep_dioxygenase_dom"/>
</dbReference>
<feature type="domain" description="Fe2OG dioxygenase" evidence="12">
    <location>
        <begin position="189"/>
        <end position="290"/>
    </location>
</feature>
<dbReference type="EC" id="1.13.12.19" evidence="4"/>
<reference evidence="13 14" key="1">
    <citation type="journal article" date="2014" name="FEMS Microbiol. Ecol.">
        <title>Genomic differentiation among two strains of the PS1 clade isolated from geographically separated marine habitats.</title>
        <authorList>
            <person name="Jimenez-Infante F."/>
            <person name="Ngugi D.K."/>
            <person name="Alam I."/>
            <person name="Rashid M."/>
            <person name="Baalawi W."/>
            <person name="Kamau A.A."/>
            <person name="Bajic V.B."/>
            <person name="Stingl U."/>
        </authorList>
    </citation>
    <scope>NUCLEOTIDE SEQUENCE [LARGE SCALE GENOMIC DNA]</scope>
    <source>
        <strain evidence="13 14">RS24</strain>
    </source>
</reference>
<evidence type="ECO:0000259" key="12">
    <source>
        <dbReference type="PROSITE" id="PS51471"/>
    </source>
</evidence>
<comment type="cofactor">
    <cofactor evidence="1">
        <name>Fe(2+)</name>
        <dbReference type="ChEBI" id="CHEBI:29033"/>
    </cofactor>
</comment>
<dbReference type="Pfam" id="PF14226">
    <property type="entry name" value="DIOX_N"/>
    <property type="match status" value="1"/>
</dbReference>
<comment type="similarity">
    <text evidence="11">Belongs to the iron/ascorbate-dependent oxidoreductase family.</text>
</comment>
<dbReference type="Gene3D" id="2.60.120.330">
    <property type="entry name" value="B-lactam Antibiotic, Isopenicillin N Synthase, Chain"/>
    <property type="match status" value="1"/>
</dbReference>
<dbReference type="GO" id="GO:0046872">
    <property type="term" value="F:metal ion binding"/>
    <property type="evidence" value="ECO:0007669"/>
    <property type="project" value="UniProtKB-KW"/>
</dbReference>
<dbReference type="AlphaFoldDB" id="U2XMT7"/>
<dbReference type="InterPro" id="IPR044861">
    <property type="entry name" value="IPNS-like_FE2OG_OXY"/>
</dbReference>
<dbReference type="Proteomes" id="UP000016762">
    <property type="component" value="Unassembled WGS sequence"/>
</dbReference>
<evidence type="ECO:0000256" key="10">
    <source>
        <dbReference type="ARBA" id="ARBA00049359"/>
    </source>
</evidence>
<comment type="catalytic activity">
    <reaction evidence="10">
        <text>L-arginine + 2-oxoglutarate + O2 = guanidine + L-glutamate 5-semialdehyde + succinate + CO2</text>
        <dbReference type="Rhea" id="RHEA:31535"/>
        <dbReference type="ChEBI" id="CHEBI:15379"/>
        <dbReference type="ChEBI" id="CHEBI:16526"/>
        <dbReference type="ChEBI" id="CHEBI:16810"/>
        <dbReference type="ChEBI" id="CHEBI:30031"/>
        <dbReference type="ChEBI" id="CHEBI:30087"/>
        <dbReference type="ChEBI" id="CHEBI:32682"/>
        <dbReference type="ChEBI" id="CHEBI:58066"/>
        <dbReference type="EC" id="1.14.20.7"/>
    </reaction>
</comment>
<evidence type="ECO:0000256" key="8">
    <source>
        <dbReference type="ARBA" id="ARBA00031282"/>
    </source>
</evidence>
<dbReference type="EC" id="1.14.20.7" evidence="3"/>
<dbReference type="PRINTS" id="PR00682">
    <property type="entry name" value="IPNSYNTHASE"/>
</dbReference>
<dbReference type="Pfam" id="PF03171">
    <property type="entry name" value="2OG-FeII_Oxy"/>
    <property type="match status" value="1"/>
</dbReference>
<evidence type="ECO:0000256" key="11">
    <source>
        <dbReference type="RuleBase" id="RU003682"/>
    </source>
</evidence>
<evidence type="ECO:0000313" key="14">
    <source>
        <dbReference type="Proteomes" id="UP000016762"/>
    </source>
</evidence>
<sequence>MPNSSLPIIDISLSEGSQDAQKKKIAADIDNAARQYGFFYLTGYQIPEHLIAECFQAATKFFDLPTDEKNKIAIENSQCHRGWYAIGGEVLDPVHQQEGDIKEGLKIGNDLPLTHPLVTNGTPLHGPNQWPEISSETMPAMDSTLWKKTMLTTYDYFCETGLEVMRYFAMALNLETDYFDHWLTRPDSEPMATLSPIRYPALNQAETALSAGAHTDFGCLTLLAQDNNEGLEIAIPDGTWLSVPPIENTLIVNIGDMLAFWSGGKYRSTLHKVNNRSGRTRQSLAFFYDPAYNTPLINLTDGLSNSSETANETKTALDHLLQKIGDSFSYQKNR</sequence>
<evidence type="ECO:0000256" key="2">
    <source>
        <dbReference type="ARBA" id="ARBA00004767"/>
    </source>
</evidence>
<evidence type="ECO:0000256" key="6">
    <source>
        <dbReference type="ARBA" id="ARBA00022666"/>
    </source>
</evidence>
<dbReference type="eggNOG" id="COG3491">
    <property type="taxonomic scope" value="Bacteria"/>
</dbReference>
<keyword evidence="14" id="KW-1185">Reference proteome</keyword>
<dbReference type="PROSITE" id="PS51471">
    <property type="entry name" value="FE2OG_OXY"/>
    <property type="match status" value="1"/>
</dbReference>
<gene>
    <name evidence="13" type="ORF">RS24_01435</name>
</gene>
<keyword evidence="13" id="KW-0503">Monooxygenase</keyword>
<comment type="pathway">
    <text evidence="2">Alkene biosynthesis; ethylene biosynthesis via 2-oxoglutarate.</text>
</comment>
<comment type="caution">
    <text evidence="13">The sequence shown here is derived from an EMBL/GenBank/DDBJ whole genome shotgun (WGS) entry which is preliminary data.</text>
</comment>
<evidence type="ECO:0000256" key="5">
    <source>
        <dbReference type="ARBA" id="ARBA00019045"/>
    </source>
</evidence>
<evidence type="ECO:0000256" key="1">
    <source>
        <dbReference type="ARBA" id="ARBA00001954"/>
    </source>
</evidence>
<evidence type="ECO:0000313" key="13">
    <source>
        <dbReference type="EMBL" id="ERL46437.1"/>
    </source>
</evidence>
<proteinExistence type="inferred from homology"/>
<evidence type="ECO:0000256" key="4">
    <source>
        <dbReference type="ARBA" id="ARBA00012531"/>
    </source>
</evidence>
<protein>
    <recommendedName>
        <fullName evidence="5">2-oxoglutarate-dependent ethylene/succinate-forming enzyme</fullName>
        <ecNumber evidence="4">1.13.12.19</ecNumber>
        <ecNumber evidence="3">1.14.20.7</ecNumber>
    </recommendedName>
    <alternativeName>
        <fullName evidence="7">2-oxoglutarate dioxygenase (ethylene-forming)</fullName>
    </alternativeName>
    <alternativeName>
        <fullName evidence="8">2-oxoglutarate/L-arginine monooxygenase/decarboxylase (succinate-forming)</fullName>
    </alternativeName>
</protein>
<dbReference type="GO" id="GO:0009693">
    <property type="term" value="P:ethylene biosynthetic process"/>
    <property type="evidence" value="ECO:0007669"/>
    <property type="project" value="UniProtKB-KW"/>
</dbReference>
<comment type="catalytic activity">
    <reaction evidence="9">
        <text>2-oxoglutarate + O2 + 2 H(+) = ethene + 3 CO2 + H2O</text>
        <dbReference type="Rhea" id="RHEA:31523"/>
        <dbReference type="ChEBI" id="CHEBI:15377"/>
        <dbReference type="ChEBI" id="CHEBI:15378"/>
        <dbReference type="ChEBI" id="CHEBI:15379"/>
        <dbReference type="ChEBI" id="CHEBI:16526"/>
        <dbReference type="ChEBI" id="CHEBI:16810"/>
        <dbReference type="ChEBI" id="CHEBI:18153"/>
        <dbReference type="EC" id="1.13.12.19"/>
    </reaction>
</comment>
<dbReference type="OrthoDB" id="21825at2"/>
<dbReference type="PANTHER" id="PTHR47990">
    <property type="entry name" value="2-OXOGLUTARATE (2OG) AND FE(II)-DEPENDENT OXYGENASE SUPERFAMILY PROTEIN-RELATED"/>
    <property type="match status" value="1"/>
</dbReference>
<dbReference type="InterPro" id="IPR050231">
    <property type="entry name" value="Iron_ascorbate_oxido_reductase"/>
</dbReference>
<organism evidence="13 14">
    <name type="scientific">Candidatus Micropelagius thuwalensis</name>
    <dbReference type="NCBI Taxonomy" id="1397666"/>
    <lineage>
        <taxon>Bacteria</taxon>
        <taxon>Pseudomonadati</taxon>
        <taxon>Pseudomonadota</taxon>
        <taxon>Alphaproteobacteria</taxon>
        <taxon>PS1 clade</taxon>
        <taxon>Candidatus Micropelagius</taxon>
    </lineage>
</organism>
<dbReference type="SUPFAM" id="SSF51197">
    <property type="entry name" value="Clavaminate synthase-like"/>
    <property type="match status" value="1"/>
</dbReference>
<evidence type="ECO:0000256" key="3">
    <source>
        <dbReference type="ARBA" id="ARBA00012293"/>
    </source>
</evidence>